<dbReference type="InterPro" id="IPR036271">
    <property type="entry name" value="Tet_transcr_reg_TetR-rel_C_sf"/>
</dbReference>
<dbReference type="InterPro" id="IPR041478">
    <property type="entry name" value="TetR_C_27"/>
</dbReference>
<dbReference type="OrthoDB" id="8534868at2"/>
<dbReference type="PANTHER" id="PTHR47506:SF3">
    <property type="entry name" value="HTH-TYPE TRANSCRIPTIONAL REGULATOR LMRA"/>
    <property type="match status" value="1"/>
</dbReference>
<dbReference type="PROSITE" id="PS50977">
    <property type="entry name" value="HTH_TETR_2"/>
    <property type="match status" value="1"/>
</dbReference>
<dbReference type="PANTHER" id="PTHR47506">
    <property type="entry name" value="TRANSCRIPTIONAL REGULATORY PROTEIN"/>
    <property type="match status" value="1"/>
</dbReference>
<keyword evidence="5" id="KW-1185">Reference proteome</keyword>
<dbReference type="Pfam" id="PF17935">
    <property type="entry name" value="TetR_C_27"/>
    <property type="match status" value="1"/>
</dbReference>
<dbReference type="KEGG" id="lrz:BJI69_19275"/>
<dbReference type="Pfam" id="PF00440">
    <property type="entry name" value="TetR_N"/>
    <property type="match status" value="1"/>
</dbReference>
<dbReference type="InterPro" id="IPR009057">
    <property type="entry name" value="Homeodomain-like_sf"/>
</dbReference>
<dbReference type="STRING" id="1440763.BJI69_19275"/>
<protein>
    <submittedName>
        <fullName evidence="4">TetR family transcriptional regulator</fullName>
    </submittedName>
</protein>
<evidence type="ECO:0000256" key="1">
    <source>
        <dbReference type="ARBA" id="ARBA00023015"/>
    </source>
</evidence>
<keyword evidence="2" id="KW-0238">DNA-binding</keyword>
<dbReference type="SUPFAM" id="SSF48498">
    <property type="entry name" value="Tetracyclin repressor-like, C-terminal domain"/>
    <property type="match status" value="1"/>
</dbReference>
<dbReference type="RefSeq" id="WP_046967540.1">
    <property type="nucleotide sequence ID" value="NZ_CP017480.1"/>
</dbReference>
<evidence type="ECO:0000256" key="2">
    <source>
        <dbReference type="ARBA" id="ARBA00023125"/>
    </source>
</evidence>
<dbReference type="Gene3D" id="1.10.357.10">
    <property type="entry name" value="Tetracycline Repressor, domain 2"/>
    <property type="match status" value="1"/>
</dbReference>
<dbReference type="AlphaFoldDB" id="A0A0G9HBQ2"/>
<dbReference type="EMBL" id="CP017480">
    <property type="protein sequence ID" value="APG05835.1"/>
    <property type="molecule type" value="Genomic_DNA"/>
</dbReference>
<evidence type="ECO:0000313" key="5">
    <source>
        <dbReference type="Proteomes" id="UP000182987"/>
    </source>
</evidence>
<sequence>MIQTSPTADDQTPTIRDQIVEAADAHFSRYGYAKTTMADLARAIGFSKAYLYKFFDSKQAIGEAICTRCLAPQFATIAAAVEAAPTPHEKVRALFRTSVKQCLEQFFNDRQLYDIVAFSRSENWASSTKYVTDLNALLESIIRLGRANGDFERKTPLDEVCRGIWIAVLPFSDPVLLQHNLDIVEDGLPAVIGLILRSLST</sequence>
<proteinExistence type="predicted"/>
<organism evidence="4 5">
    <name type="scientific">Luteibacter rhizovicinus DSM 16549</name>
    <dbReference type="NCBI Taxonomy" id="1440763"/>
    <lineage>
        <taxon>Bacteria</taxon>
        <taxon>Pseudomonadati</taxon>
        <taxon>Pseudomonadota</taxon>
        <taxon>Gammaproteobacteria</taxon>
        <taxon>Lysobacterales</taxon>
        <taxon>Rhodanobacteraceae</taxon>
        <taxon>Luteibacter</taxon>
    </lineage>
</organism>
<evidence type="ECO:0000256" key="3">
    <source>
        <dbReference type="ARBA" id="ARBA00023163"/>
    </source>
</evidence>
<dbReference type="SUPFAM" id="SSF46689">
    <property type="entry name" value="Homeodomain-like"/>
    <property type="match status" value="1"/>
</dbReference>
<keyword evidence="1" id="KW-0805">Transcription regulation</keyword>
<accession>A0A0G9HBQ2</accession>
<dbReference type="PATRIC" id="fig|1440763.5.peg.1774"/>
<reference evidence="5" key="1">
    <citation type="submission" date="2016-09" db="EMBL/GenBank/DDBJ databases">
        <authorList>
            <person name="Lysoe E."/>
        </authorList>
    </citation>
    <scope>NUCLEOTIDE SEQUENCE [LARGE SCALE GENOMIC DNA]</scope>
    <source>
        <strain evidence="5">LJ96T</strain>
    </source>
</reference>
<gene>
    <name evidence="4" type="ORF">BJI69_19275</name>
</gene>
<evidence type="ECO:0000313" key="4">
    <source>
        <dbReference type="EMBL" id="APG05835.1"/>
    </source>
</evidence>
<dbReference type="GO" id="GO:0003677">
    <property type="term" value="F:DNA binding"/>
    <property type="evidence" value="ECO:0007669"/>
    <property type="project" value="UniProtKB-UniRule"/>
</dbReference>
<keyword evidence="3" id="KW-0804">Transcription</keyword>
<dbReference type="InterPro" id="IPR001647">
    <property type="entry name" value="HTH_TetR"/>
</dbReference>
<name>A0A0G9HBQ2_9GAMM</name>
<dbReference type="Proteomes" id="UP000182987">
    <property type="component" value="Chromosome"/>
</dbReference>